<name>A0AAV0ECP8_9ASTE</name>
<gene>
    <name evidence="1" type="ORF">CEPIT_LOCUS23888</name>
</gene>
<comment type="caution">
    <text evidence="1">The sequence shown here is derived from an EMBL/GenBank/DDBJ whole genome shotgun (WGS) entry which is preliminary data.</text>
</comment>
<protein>
    <submittedName>
        <fullName evidence="1">Uncharacterized protein</fullName>
    </submittedName>
</protein>
<keyword evidence="2" id="KW-1185">Reference proteome</keyword>
<reference evidence="1" key="1">
    <citation type="submission" date="2022-07" db="EMBL/GenBank/DDBJ databases">
        <authorList>
            <person name="Macas J."/>
            <person name="Novak P."/>
            <person name="Neumann P."/>
        </authorList>
    </citation>
    <scope>NUCLEOTIDE SEQUENCE</scope>
</reference>
<accession>A0AAV0ECP8</accession>
<sequence>MDEDGGGSFIFSTKLLNLLIGMILDKSVFRHAFDACSGRILMIFLALRRCKSQIWLKLCLTGVGSSFIAFGVDLKKLESGNRRLRGIREGFEDIRERFGRFGGHREIHDEILVKKEHLDRRRRHSGAFGTRNEEKW</sequence>
<dbReference type="Proteomes" id="UP001152523">
    <property type="component" value="Unassembled WGS sequence"/>
</dbReference>
<evidence type="ECO:0000313" key="1">
    <source>
        <dbReference type="EMBL" id="CAH9121679.1"/>
    </source>
</evidence>
<proteinExistence type="predicted"/>
<dbReference type="AlphaFoldDB" id="A0AAV0ECP8"/>
<organism evidence="1 2">
    <name type="scientific">Cuscuta epithymum</name>
    <dbReference type="NCBI Taxonomy" id="186058"/>
    <lineage>
        <taxon>Eukaryota</taxon>
        <taxon>Viridiplantae</taxon>
        <taxon>Streptophyta</taxon>
        <taxon>Embryophyta</taxon>
        <taxon>Tracheophyta</taxon>
        <taxon>Spermatophyta</taxon>
        <taxon>Magnoliopsida</taxon>
        <taxon>eudicotyledons</taxon>
        <taxon>Gunneridae</taxon>
        <taxon>Pentapetalae</taxon>
        <taxon>asterids</taxon>
        <taxon>lamiids</taxon>
        <taxon>Solanales</taxon>
        <taxon>Convolvulaceae</taxon>
        <taxon>Cuscuteae</taxon>
        <taxon>Cuscuta</taxon>
        <taxon>Cuscuta subgen. Cuscuta</taxon>
    </lineage>
</organism>
<dbReference type="EMBL" id="CAMAPF010000921">
    <property type="protein sequence ID" value="CAH9121679.1"/>
    <property type="molecule type" value="Genomic_DNA"/>
</dbReference>
<evidence type="ECO:0000313" key="2">
    <source>
        <dbReference type="Proteomes" id="UP001152523"/>
    </source>
</evidence>